<protein>
    <submittedName>
        <fullName evidence="3">X-X-X-Leu-X-X-Gly heptad repeat-containing protein</fullName>
    </submittedName>
</protein>
<dbReference type="AlphaFoldDB" id="A0A1H9USK9"/>
<accession>A0A1H9USK9</accession>
<dbReference type="STRING" id="1601833.SAMN05518684_108140"/>
<feature type="signal peptide" evidence="2">
    <location>
        <begin position="1"/>
        <end position="25"/>
    </location>
</feature>
<name>A0A1H9USK9_9BACI</name>
<evidence type="ECO:0000313" key="3">
    <source>
        <dbReference type="EMBL" id="SES12319.1"/>
    </source>
</evidence>
<feature type="region of interest" description="Disordered" evidence="1">
    <location>
        <begin position="24"/>
        <end position="50"/>
    </location>
</feature>
<gene>
    <name evidence="3" type="ORF">SAMN05518684_108140</name>
</gene>
<dbReference type="Proteomes" id="UP000198571">
    <property type="component" value="Unassembled WGS sequence"/>
</dbReference>
<keyword evidence="4" id="KW-1185">Reference proteome</keyword>
<sequence length="614" mass="66183">MKKKVSLMLAASLLALPLYSGSANENEPAHSAAPEAEDGPAADSTGQADSKEEVVYGTLNSDGSLNELYVVNMLQVTEPGLLIDYGDYESVKNLTDLTDIELTDDAVQIEASEEGMFYYQGNMQEAELPWDIEMSYLLDGEAVTPDELAGENGHLELSINTTANENKDLSFYENYTLQISLTADTDLISIIEAEDANIANAGKKRQITYTVMPETDADFTLTADVEDFEMEGIDINAIPLSMAIEDPDTEEMTEDMRSLSDAIEEINEGVFDLLSGVTELKDGVQSLNDGSGNYYSGIREIRDSSSELVEGSKDIQSALWQMHAEVGGSSGDMDLGELSELPDGLSQMAAGLEEAGDGLIELHGSFSEAFGSLDGAMQGIPGYDISEEDIEQLYASGANQETIDQLVETYTAAQTAKGTYDQVRDAFTAAEGALLETGNSINDMSGQLYGISSDLSASMENMDGLDGLAELEDGLGQLAGNYGEFHEGLTDYTDGVSELANSYSEIDGGIDELADGSADLESGVSELSEGTAELAEETSDLPEQFQQEIDDRLDEFDRSDFDPVSFVSADNSNVESVQFILTTEAIEIEEQETAASEEEEESPGFWEGLMNLFF</sequence>
<feature type="chain" id="PRO_5039529332" evidence="2">
    <location>
        <begin position="26"/>
        <end position="614"/>
    </location>
</feature>
<dbReference type="EMBL" id="FOGT01000008">
    <property type="protein sequence ID" value="SES12319.1"/>
    <property type="molecule type" value="Genomic_DNA"/>
</dbReference>
<evidence type="ECO:0000256" key="2">
    <source>
        <dbReference type="SAM" id="SignalP"/>
    </source>
</evidence>
<dbReference type="NCBIfam" id="TIGR03057">
    <property type="entry name" value="xxxLxxG_by_4"/>
    <property type="match status" value="1"/>
</dbReference>
<organism evidence="3 4">
    <name type="scientific">Salipaludibacillus aurantiacus</name>
    <dbReference type="NCBI Taxonomy" id="1601833"/>
    <lineage>
        <taxon>Bacteria</taxon>
        <taxon>Bacillati</taxon>
        <taxon>Bacillota</taxon>
        <taxon>Bacilli</taxon>
        <taxon>Bacillales</taxon>
        <taxon>Bacillaceae</taxon>
    </lineage>
</organism>
<evidence type="ECO:0000256" key="1">
    <source>
        <dbReference type="SAM" id="MobiDB-lite"/>
    </source>
</evidence>
<proteinExistence type="predicted"/>
<dbReference type="OrthoDB" id="9815841at2"/>
<dbReference type="RefSeq" id="WP_093052049.1">
    <property type="nucleotide sequence ID" value="NZ_FOGT01000008.1"/>
</dbReference>
<keyword evidence="2" id="KW-0732">Signal</keyword>
<reference evidence="4" key="1">
    <citation type="submission" date="2016-10" db="EMBL/GenBank/DDBJ databases">
        <authorList>
            <person name="Varghese N."/>
            <person name="Submissions S."/>
        </authorList>
    </citation>
    <scope>NUCLEOTIDE SEQUENCE [LARGE SCALE GENOMIC DNA]</scope>
    <source>
        <strain evidence="4">S9</strain>
    </source>
</reference>
<dbReference type="InterPro" id="IPR023908">
    <property type="entry name" value="xxxLxxG_rpt"/>
</dbReference>
<evidence type="ECO:0000313" key="4">
    <source>
        <dbReference type="Proteomes" id="UP000198571"/>
    </source>
</evidence>
<dbReference type="Gene3D" id="1.10.287.950">
    <property type="entry name" value="Methyl-accepting chemotaxis protein"/>
    <property type="match status" value="2"/>
</dbReference>